<evidence type="ECO:0000256" key="1">
    <source>
        <dbReference type="SAM" id="SignalP"/>
    </source>
</evidence>
<evidence type="ECO:0000313" key="2">
    <source>
        <dbReference type="EMBL" id="KAK9748955.1"/>
    </source>
</evidence>
<reference evidence="2" key="1">
    <citation type="submission" date="2024-03" db="EMBL/GenBank/DDBJ databases">
        <title>WGS assembly of Saponaria officinalis var. Norfolk2.</title>
        <authorList>
            <person name="Jenkins J."/>
            <person name="Shu S."/>
            <person name="Grimwood J."/>
            <person name="Barry K."/>
            <person name="Goodstein D."/>
            <person name="Schmutz J."/>
            <person name="Leebens-Mack J."/>
            <person name="Osbourn A."/>
        </authorList>
    </citation>
    <scope>NUCLEOTIDE SEQUENCE [LARGE SCALE GENOMIC DNA]</scope>
    <source>
        <strain evidence="2">JIC</strain>
    </source>
</reference>
<dbReference type="AlphaFoldDB" id="A0AAW1MLQ8"/>
<protein>
    <submittedName>
        <fullName evidence="2">Uncharacterized protein</fullName>
    </submittedName>
</protein>
<keyword evidence="1" id="KW-0732">Signal</keyword>
<accession>A0AAW1MLQ8</accession>
<dbReference type="Proteomes" id="UP001443914">
    <property type="component" value="Unassembled WGS sequence"/>
</dbReference>
<comment type="caution">
    <text evidence="2">The sequence shown here is derived from an EMBL/GenBank/DDBJ whole genome shotgun (WGS) entry which is preliminary data.</text>
</comment>
<feature type="signal peptide" evidence="1">
    <location>
        <begin position="1"/>
        <end position="19"/>
    </location>
</feature>
<keyword evidence="3" id="KW-1185">Reference proteome</keyword>
<gene>
    <name evidence="2" type="ORF">RND81_02G092600</name>
</gene>
<organism evidence="2 3">
    <name type="scientific">Saponaria officinalis</name>
    <name type="common">Common soapwort</name>
    <name type="synonym">Lychnis saponaria</name>
    <dbReference type="NCBI Taxonomy" id="3572"/>
    <lineage>
        <taxon>Eukaryota</taxon>
        <taxon>Viridiplantae</taxon>
        <taxon>Streptophyta</taxon>
        <taxon>Embryophyta</taxon>
        <taxon>Tracheophyta</taxon>
        <taxon>Spermatophyta</taxon>
        <taxon>Magnoliopsida</taxon>
        <taxon>eudicotyledons</taxon>
        <taxon>Gunneridae</taxon>
        <taxon>Pentapetalae</taxon>
        <taxon>Caryophyllales</taxon>
        <taxon>Caryophyllaceae</taxon>
        <taxon>Caryophylleae</taxon>
        <taxon>Saponaria</taxon>
    </lineage>
</organism>
<feature type="chain" id="PRO_5043475104" evidence="1">
    <location>
        <begin position="20"/>
        <end position="144"/>
    </location>
</feature>
<evidence type="ECO:0000313" key="3">
    <source>
        <dbReference type="Proteomes" id="UP001443914"/>
    </source>
</evidence>
<name>A0AAW1MLQ8_SAPOF</name>
<sequence length="144" mass="16093">MKTMIAILAFLAITSLAFAQEQQYDAQKQYDLYVQQFANANQGATPQWFIPQPFFFPHPFMPPHMPLPHFPSLPPMSAPDMPFLHPKNPPAHDNFGPCMDDLRSLLTTHKFSLSSSCCSALKDVKIPPVQNLVSQFCSKSSPSA</sequence>
<dbReference type="EMBL" id="JBDFQZ010000002">
    <property type="protein sequence ID" value="KAK9748955.1"/>
    <property type="molecule type" value="Genomic_DNA"/>
</dbReference>
<proteinExistence type="predicted"/>